<accession>A0A146KAH3</accession>
<reference evidence="3" key="1">
    <citation type="submission" date="2015-07" db="EMBL/GenBank/DDBJ databases">
        <title>Adaptation to a free-living lifestyle via gene acquisitions in the diplomonad Trepomonas sp. PC1.</title>
        <authorList>
            <person name="Xu F."/>
            <person name="Jerlstrom-Hultqvist J."/>
            <person name="Kolisko M."/>
            <person name="Simpson A.G.B."/>
            <person name="Roger A.J."/>
            <person name="Svard S.G."/>
            <person name="Andersson J.O."/>
        </authorList>
    </citation>
    <scope>NUCLEOTIDE SEQUENCE</scope>
    <source>
        <strain evidence="3">PC1</strain>
    </source>
</reference>
<keyword evidence="2" id="KW-0812">Transmembrane</keyword>
<keyword evidence="2" id="KW-0472">Membrane</keyword>
<evidence type="ECO:0000256" key="1">
    <source>
        <dbReference type="SAM" id="MobiDB-lite"/>
    </source>
</evidence>
<feature type="region of interest" description="Disordered" evidence="1">
    <location>
        <begin position="175"/>
        <end position="208"/>
    </location>
</feature>
<proteinExistence type="predicted"/>
<dbReference type="AlphaFoldDB" id="A0A146KAH3"/>
<dbReference type="InterPro" id="IPR037274">
    <property type="entry name" value="Znf_CHY_sf"/>
</dbReference>
<feature type="compositionally biased region" description="Basic residues" evidence="1">
    <location>
        <begin position="189"/>
        <end position="202"/>
    </location>
</feature>
<evidence type="ECO:0000256" key="2">
    <source>
        <dbReference type="SAM" id="Phobius"/>
    </source>
</evidence>
<dbReference type="EMBL" id="GDID01004217">
    <property type="protein sequence ID" value="JAP92389.1"/>
    <property type="molecule type" value="Transcribed_RNA"/>
</dbReference>
<organism evidence="3">
    <name type="scientific">Trepomonas sp. PC1</name>
    <dbReference type="NCBI Taxonomy" id="1076344"/>
    <lineage>
        <taxon>Eukaryota</taxon>
        <taxon>Metamonada</taxon>
        <taxon>Diplomonadida</taxon>
        <taxon>Hexamitidae</taxon>
        <taxon>Hexamitinae</taxon>
        <taxon>Trepomonas</taxon>
    </lineage>
</organism>
<keyword evidence="2" id="KW-1133">Transmembrane helix</keyword>
<evidence type="ECO:0000313" key="3">
    <source>
        <dbReference type="EMBL" id="JAP92389.1"/>
    </source>
</evidence>
<feature type="transmembrane region" description="Helical" evidence="2">
    <location>
        <begin position="61"/>
        <end position="86"/>
    </location>
</feature>
<dbReference type="SUPFAM" id="SSF161219">
    <property type="entry name" value="CHY zinc finger-like"/>
    <property type="match status" value="1"/>
</dbReference>
<dbReference type="GO" id="GO:0008270">
    <property type="term" value="F:zinc ion binding"/>
    <property type="evidence" value="ECO:0007669"/>
    <property type="project" value="InterPro"/>
</dbReference>
<sequence>MIAGWSYRFSRSFSSIKCDVQVPRNPRGPHDPKPYLSRYGLIFGWYGIVNVYCSGALQSPLVIFCCLISFKIGLTTCFVLPFLILYMNRIISIGEKYSNFLIISCGGAFPCDTCHEKACQCGDKYAKTMICGFCGRNQAVQNICMFCKNSVISKKTSHWEGGKGARNYLHMSKKDNKKYVGLGKVRSNKDKRKTADRKRGNKTKKDDE</sequence>
<gene>
    <name evidence="3" type="ORF">TPC1_15689</name>
</gene>
<protein>
    <submittedName>
        <fullName evidence="3">CHY zinc finger domain-containing protein</fullName>
    </submittedName>
</protein>
<name>A0A146KAH3_9EUKA</name>